<keyword evidence="1" id="KW-0479">Metal-binding</keyword>
<evidence type="ECO:0000256" key="4">
    <source>
        <dbReference type="ARBA" id="ARBA00022833"/>
    </source>
</evidence>
<feature type="domain" description="UBZ4-type" evidence="8">
    <location>
        <begin position="79"/>
        <end position="103"/>
    </location>
</feature>
<organism evidence="9 10">
    <name type="scientific">Perca flavescens</name>
    <name type="common">American yellow perch</name>
    <name type="synonym">Morone flavescens</name>
    <dbReference type="NCBI Taxonomy" id="8167"/>
    <lineage>
        <taxon>Eukaryota</taxon>
        <taxon>Metazoa</taxon>
        <taxon>Chordata</taxon>
        <taxon>Craniata</taxon>
        <taxon>Vertebrata</taxon>
        <taxon>Euteleostomi</taxon>
        <taxon>Actinopterygii</taxon>
        <taxon>Neopterygii</taxon>
        <taxon>Teleostei</taxon>
        <taxon>Neoteleostei</taxon>
        <taxon>Acanthomorphata</taxon>
        <taxon>Eupercaria</taxon>
        <taxon>Perciformes</taxon>
        <taxon>Percoidei</taxon>
        <taxon>Percidae</taxon>
        <taxon>Percinae</taxon>
        <taxon>Perca</taxon>
    </lineage>
</organism>
<feature type="domain" description="C2H2-type" evidence="7">
    <location>
        <begin position="400"/>
        <end position="422"/>
    </location>
</feature>
<dbReference type="AlphaFoldDB" id="A0A484BYM7"/>
<evidence type="ECO:0000256" key="6">
    <source>
        <dbReference type="SAM" id="MobiDB-lite"/>
    </source>
</evidence>
<evidence type="ECO:0000259" key="7">
    <source>
        <dbReference type="SMART" id="SM00355"/>
    </source>
</evidence>
<dbReference type="GO" id="GO:0008270">
    <property type="term" value="F:zinc ion binding"/>
    <property type="evidence" value="ECO:0007669"/>
    <property type="project" value="UniProtKB-KW"/>
</dbReference>
<keyword evidence="10" id="KW-1185">Reference proteome</keyword>
<feature type="domain" description="C2H2-type" evidence="7">
    <location>
        <begin position="193"/>
        <end position="215"/>
    </location>
</feature>
<evidence type="ECO:0000313" key="9">
    <source>
        <dbReference type="EMBL" id="TDG96328.1"/>
    </source>
</evidence>
<feature type="domain" description="UBZ4-type" evidence="8">
    <location>
        <begin position="286"/>
        <end position="310"/>
    </location>
</feature>
<dbReference type="EMBL" id="SCKG01000024">
    <property type="protein sequence ID" value="TDG96328.1"/>
    <property type="molecule type" value="Genomic_DNA"/>
</dbReference>
<feature type="domain" description="C2H2-type" evidence="7">
    <location>
        <begin position="80"/>
        <end position="107"/>
    </location>
</feature>
<feature type="compositionally biased region" description="Basic and acidic residues" evidence="6">
    <location>
        <begin position="345"/>
        <end position="359"/>
    </location>
</feature>
<dbReference type="InterPro" id="IPR006642">
    <property type="entry name" value="Rad18_UBZ4"/>
</dbReference>
<keyword evidence="4" id="KW-0862">Zinc</keyword>
<sequence>MDSRVHISVIQKNNTLRLTRCTVCCTKYHCPLCPTSLYKPRCRAKVLQHMEVHVKNAIQHEDFFITKCHQACRSGSSGHFHCPICLRTTIKRQDTLRHLQICRPPLHDAQVDADADCKEEGVTSQTEEGKAGSVDLPHLSKDRLPASVHDSEMQGPGDPAERPQDPSPQSVLLFSPRLDHPPCRVPREKLPNVLCPHCNVQFLRKNLKKHLYRKHADKAVGDIAANSHADVDERDNKGAVKKSFLGPLLPLDLQNKTWGKGHQIKCEPNFFITKCHQDCRSGSSGHFHCPICLRTTIKRQDTLRHLQICRPPLHDAQVDADADCKEEGVTSQTEEGKAGSVDLPHLSKDRLPASVHDSEMQGPGDPAERPQDPSPQSVLLFSPRLDHPPCRVPREKLPNVLCPHCNVQFLRKNLKKHLYRKHADKAVGDIAANSHADVDERDNKGAVKKYMKVKCKDREIQQRDPKTHRQNPCWTTLPAECPVQSCQMYFVLTAMRSS</sequence>
<dbReference type="Proteomes" id="UP000295070">
    <property type="component" value="Chromosome 24"/>
</dbReference>
<protein>
    <recommendedName>
        <fullName evidence="11">C2H2-type domain-containing protein</fullName>
    </recommendedName>
</protein>
<dbReference type="GO" id="GO:0006281">
    <property type="term" value="P:DNA repair"/>
    <property type="evidence" value="ECO:0007669"/>
    <property type="project" value="UniProtKB-KW"/>
</dbReference>
<dbReference type="SMART" id="SM00734">
    <property type="entry name" value="ZnF_Rad18"/>
    <property type="match status" value="2"/>
</dbReference>
<evidence type="ECO:0000256" key="5">
    <source>
        <dbReference type="ARBA" id="ARBA00023204"/>
    </source>
</evidence>
<reference evidence="9 10" key="1">
    <citation type="submission" date="2019-01" db="EMBL/GenBank/DDBJ databases">
        <title>A chromosome-scale genome assembly of the yellow perch, Perca flavescens.</title>
        <authorList>
            <person name="Feron R."/>
            <person name="Morvezen R."/>
            <person name="Bestin A."/>
            <person name="Haffray P."/>
            <person name="Klopp C."/>
            <person name="Zahm M."/>
            <person name="Cabau C."/>
            <person name="Roques C."/>
            <person name="Donnadieu C."/>
            <person name="Bouchez O."/>
            <person name="Christie M."/>
            <person name="Larson W."/>
            <person name="Guiguen Y."/>
        </authorList>
    </citation>
    <scope>NUCLEOTIDE SEQUENCE [LARGE SCALE GENOMIC DNA]</scope>
    <source>
        <strain evidence="9">YP-PL-M2</strain>
        <tissue evidence="9">Blood</tissue>
    </source>
</reference>
<feature type="domain" description="C2H2-type" evidence="7">
    <location>
        <begin position="28"/>
        <end position="53"/>
    </location>
</feature>
<dbReference type="InterPro" id="IPR013087">
    <property type="entry name" value="Znf_C2H2_type"/>
</dbReference>
<evidence type="ECO:0000256" key="2">
    <source>
        <dbReference type="ARBA" id="ARBA00022763"/>
    </source>
</evidence>
<gene>
    <name evidence="9" type="ORF">EPR50_G00238980</name>
</gene>
<feature type="domain" description="C2H2-type" evidence="7">
    <location>
        <begin position="287"/>
        <end position="314"/>
    </location>
</feature>
<proteinExistence type="predicted"/>
<dbReference type="GO" id="GO:0003677">
    <property type="term" value="F:DNA binding"/>
    <property type="evidence" value="ECO:0007669"/>
    <property type="project" value="InterPro"/>
</dbReference>
<feature type="region of interest" description="Disordered" evidence="6">
    <location>
        <begin position="320"/>
        <end position="377"/>
    </location>
</feature>
<evidence type="ECO:0000259" key="8">
    <source>
        <dbReference type="SMART" id="SM00734"/>
    </source>
</evidence>
<evidence type="ECO:0000256" key="3">
    <source>
        <dbReference type="ARBA" id="ARBA00022771"/>
    </source>
</evidence>
<name>A0A484BYM7_PERFV</name>
<feature type="region of interest" description="Disordered" evidence="6">
    <location>
        <begin position="113"/>
        <end position="170"/>
    </location>
</feature>
<keyword evidence="3" id="KW-0863">Zinc-finger</keyword>
<accession>A0A484BYM7</accession>
<keyword evidence="2" id="KW-0227">DNA damage</keyword>
<evidence type="ECO:0000256" key="1">
    <source>
        <dbReference type="ARBA" id="ARBA00022723"/>
    </source>
</evidence>
<feature type="compositionally biased region" description="Basic and acidic residues" evidence="6">
    <location>
        <begin position="138"/>
        <end position="152"/>
    </location>
</feature>
<keyword evidence="5" id="KW-0234">DNA repair</keyword>
<evidence type="ECO:0000313" key="10">
    <source>
        <dbReference type="Proteomes" id="UP000295070"/>
    </source>
</evidence>
<evidence type="ECO:0008006" key="11">
    <source>
        <dbReference type="Google" id="ProtNLM"/>
    </source>
</evidence>
<dbReference type="SMART" id="SM00355">
    <property type="entry name" value="ZnF_C2H2"/>
    <property type="match status" value="5"/>
</dbReference>
<comment type="caution">
    <text evidence="9">The sequence shown here is derived from an EMBL/GenBank/DDBJ whole genome shotgun (WGS) entry which is preliminary data.</text>
</comment>